<evidence type="ECO:0000313" key="2">
    <source>
        <dbReference type="EMBL" id="KAG5925861.1"/>
    </source>
</evidence>
<gene>
    <name evidence="2" type="ORF">E4U42_003878</name>
</gene>
<proteinExistence type="predicted"/>
<dbReference type="EMBL" id="SRPY01000330">
    <property type="protein sequence ID" value="KAG5925861.1"/>
    <property type="molecule type" value="Genomic_DNA"/>
</dbReference>
<dbReference type="AlphaFoldDB" id="A0A8K0NHF5"/>
<feature type="region of interest" description="Disordered" evidence="1">
    <location>
        <begin position="31"/>
        <end position="55"/>
    </location>
</feature>
<dbReference type="OrthoDB" id="2537141at2759"/>
<dbReference type="Proteomes" id="UP000811619">
    <property type="component" value="Unassembled WGS sequence"/>
</dbReference>
<keyword evidence="3" id="KW-1185">Reference proteome</keyword>
<protein>
    <submittedName>
        <fullName evidence="2">Uncharacterized protein</fullName>
    </submittedName>
</protein>
<name>A0A8K0NHF5_9HYPO</name>
<accession>A0A8K0NHF5</accession>
<reference evidence="2" key="1">
    <citation type="journal article" date="2020" name="bioRxiv">
        <title>Whole genome comparisons of ergot fungi reveals the divergence and evolution of species within the genus Claviceps are the result of varying mechanisms driving genome evolution and host range expansion.</title>
        <authorList>
            <person name="Wyka S.A."/>
            <person name="Mondo S.J."/>
            <person name="Liu M."/>
            <person name="Dettman J."/>
            <person name="Nalam V."/>
            <person name="Broders K.D."/>
        </authorList>
    </citation>
    <scope>NUCLEOTIDE SEQUENCE</scope>
    <source>
        <strain evidence="2">CCC 489</strain>
    </source>
</reference>
<sequence length="451" mass="50613">MSPPANPIDTWLAHVQDSITHGDDDIAQATGLQKERLPLQAQDDGDGESRLRRAHKRDPDLIALIPEQLSEGHDHDLLGELQRRQQTLLPLGNHQGQNERAGDGLNLATSVPSGGSGQALPCFEEEFVRKPRRKTRPDRYETKKAFASDNCQRQRQNGDADQLRGDRKARLRIRLRSGKEVMSNFTSENICRDALITKPCVTEKHPYADSHTREGGERAAVADLICYDFDLGHDARRLPSPGHMHPQIRNPSCRGPPLLKQTSKYPSLETAVHESLLRQNAAGWPKALHGASSSHGRISTTLQLATKVSKSPRCQRQSKSKGYVAERPLHQPIHDPIHDPIQDTFLFDTKAQHRQGGYPGLDTFRPCRHDLATFQTPHAAPMDSSRACIVLGEGHVLDLRRLRNRGLCRADRVPIPGDEATMLMNKRASRLQHTRDVTFPRLEHEFICSRE</sequence>
<evidence type="ECO:0000256" key="1">
    <source>
        <dbReference type="SAM" id="MobiDB-lite"/>
    </source>
</evidence>
<comment type="caution">
    <text evidence="2">The sequence shown here is derived from an EMBL/GenBank/DDBJ whole genome shotgun (WGS) entry which is preliminary data.</text>
</comment>
<evidence type="ECO:0000313" key="3">
    <source>
        <dbReference type="Proteomes" id="UP000811619"/>
    </source>
</evidence>
<organism evidence="2 3">
    <name type="scientific">Claviceps africana</name>
    <dbReference type="NCBI Taxonomy" id="83212"/>
    <lineage>
        <taxon>Eukaryota</taxon>
        <taxon>Fungi</taxon>
        <taxon>Dikarya</taxon>
        <taxon>Ascomycota</taxon>
        <taxon>Pezizomycotina</taxon>
        <taxon>Sordariomycetes</taxon>
        <taxon>Hypocreomycetidae</taxon>
        <taxon>Hypocreales</taxon>
        <taxon>Clavicipitaceae</taxon>
        <taxon>Claviceps</taxon>
    </lineage>
</organism>